<feature type="region of interest" description="Disordered" evidence="1">
    <location>
        <begin position="24"/>
        <end position="93"/>
    </location>
</feature>
<comment type="caution">
    <text evidence="2">The sequence shown here is derived from an EMBL/GenBank/DDBJ whole genome shotgun (WGS) entry which is preliminary data.</text>
</comment>
<reference evidence="2" key="1">
    <citation type="journal article" date="2022" name="bioRxiv">
        <title>Sequencing and chromosome-scale assembly of the giantPleurodeles waltlgenome.</title>
        <authorList>
            <person name="Brown T."/>
            <person name="Elewa A."/>
            <person name="Iarovenko S."/>
            <person name="Subramanian E."/>
            <person name="Araus A.J."/>
            <person name="Petzold A."/>
            <person name="Susuki M."/>
            <person name="Suzuki K.-i.T."/>
            <person name="Hayashi T."/>
            <person name="Toyoda A."/>
            <person name="Oliveira C."/>
            <person name="Osipova E."/>
            <person name="Leigh N.D."/>
            <person name="Simon A."/>
            <person name="Yun M.H."/>
        </authorList>
    </citation>
    <scope>NUCLEOTIDE SEQUENCE</scope>
    <source>
        <strain evidence="2">20211129_DDA</strain>
        <tissue evidence="2">Liver</tissue>
    </source>
</reference>
<organism evidence="2 3">
    <name type="scientific">Pleurodeles waltl</name>
    <name type="common">Iberian ribbed newt</name>
    <dbReference type="NCBI Taxonomy" id="8319"/>
    <lineage>
        <taxon>Eukaryota</taxon>
        <taxon>Metazoa</taxon>
        <taxon>Chordata</taxon>
        <taxon>Craniata</taxon>
        <taxon>Vertebrata</taxon>
        <taxon>Euteleostomi</taxon>
        <taxon>Amphibia</taxon>
        <taxon>Batrachia</taxon>
        <taxon>Caudata</taxon>
        <taxon>Salamandroidea</taxon>
        <taxon>Salamandridae</taxon>
        <taxon>Pleurodelinae</taxon>
        <taxon>Pleurodeles</taxon>
    </lineage>
</organism>
<protein>
    <submittedName>
        <fullName evidence="2">Uncharacterized protein</fullName>
    </submittedName>
</protein>
<evidence type="ECO:0000256" key="1">
    <source>
        <dbReference type="SAM" id="MobiDB-lite"/>
    </source>
</evidence>
<evidence type="ECO:0000313" key="3">
    <source>
        <dbReference type="Proteomes" id="UP001066276"/>
    </source>
</evidence>
<dbReference type="AlphaFoldDB" id="A0AAV7RIQ3"/>
<proteinExistence type="predicted"/>
<gene>
    <name evidence="2" type="ORF">NDU88_003886</name>
</gene>
<feature type="compositionally biased region" description="Basic and acidic residues" evidence="1">
    <location>
        <begin position="44"/>
        <end position="58"/>
    </location>
</feature>
<dbReference type="EMBL" id="JANPWB010000009">
    <property type="protein sequence ID" value="KAJ1151099.1"/>
    <property type="molecule type" value="Genomic_DNA"/>
</dbReference>
<accession>A0AAV7RIQ3</accession>
<sequence length="137" mass="14400">MRLVHKPDLCCCCQECSGSHEESANSEFLPAAKEGPAGGCTGLRRPEKPADETREGRNRGGRSSSAGRQGGDNKWKPGGEEESDGGTEASATQEAYLELLATLQEKRGNLRCIPGASLGCKGGWVGNKGKEKHGEVG</sequence>
<name>A0AAV7RIQ3_PLEWA</name>
<keyword evidence="3" id="KW-1185">Reference proteome</keyword>
<evidence type="ECO:0000313" key="2">
    <source>
        <dbReference type="EMBL" id="KAJ1151099.1"/>
    </source>
</evidence>
<dbReference type="Proteomes" id="UP001066276">
    <property type="component" value="Chromosome 5"/>
</dbReference>